<accession>A0A0A9DID5</accession>
<proteinExistence type="predicted"/>
<evidence type="ECO:0000313" key="1">
    <source>
        <dbReference type="EMBL" id="JAD85420.1"/>
    </source>
</evidence>
<dbReference type="EMBL" id="GBRH01212475">
    <property type="protein sequence ID" value="JAD85420.1"/>
    <property type="molecule type" value="Transcribed_RNA"/>
</dbReference>
<sequence>MAAMHAPVCTICPTLPTCSEDDTAAMFPTILTARVLSEMMLGASTPLR</sequence>
<reference evidence="1" key="1">
    <citation type="submission" date="2014-09" db="EMBL/GenBank/DDBJ databases">
        <authorList>
            <person name="Magalhaes I.L.F."/>
            <person name="Oliveira U."/>
            <person name="Santos F.R."/>
            <person name="Vidigal T.H.D.A."/>
            <person name="Brescovit A.D."/>
            <person name="Santos A.J."/>
        </authorList>
    </citation>
    <scope>NUCLEOTIDE SEQUENCE</scope>
    <source>
        <tissue evidence="1">Shoot tissue taken approximately 20 cm above the soil surface</tissue>
    </source>
</reference>
<organism evidence="1">
    <name type="scientific">Arundo donax</name>
    <name type="common">Giant reed</name>
    <name type="synonym">Donax arundinaceus</name>
    <dbReference type="NCBI Taxonomy" id="35708"/>
    <lineage>
        <taxon>Eukaryota</taxon>
        <taxon>Viridiplantae</taxon>
        <taxon>Streptophyta</taxon>
        <taxon>Embryophyta</taxon>
        <taxon>Tracheophyta</taxon>
        <taxon>Spermatophyta</taxon>
        <taxon>Magnoliopsida</taxon>
        <taxon>Liliopsida</taxon>
        <taxon>Poales</taxon>
        <taxon>Poaceae</taxon>
        <taxon>PACMAD clade</taxon>
        <taxon>Arundinoideae</taxon>
        <taxon>Arundineae</taxon>
        <taxon>Arundo</taxon>
    </lineage>
</organism>
<protein>
    <submittedName>
        <fullName evidence="1">Uncharacterized protein</fullName>
    </submittedName>
</protein>
<name>A0A0A9DID5_ARUDO</name>
<dbReference type="AlphaFoldDB" id="A0A0A9DID5"/>
<reference evidence="1" key="2">
    <citation type="journal article" date="2015" name="Data Brief">
        <title>Shoot transcriptome of the giant reed, Arundo donax.</title>
        <authorList>
            <person name="Barrero R.A."/>
            <person name="Guerrero F.D."/>
            <person name="Moolhuijzen P."/>
            <person name="Goolsby J.A."/>
            <person name="Tidwell J."/>
            <person name="Bellgard S.E."/>
            <person name="Bellgard M.I."/>
        </authorList>
    </citation>
    <scope>NUCLEOTIDE SEQUENCE</scope>
    <source>
        <tissue evidence="1">Shoot tissue taken approximately 20 cm above the soil surface</tissue>
    </source>
</reference>